<dbReference type="PANTHER" id="PTHR35882:SF3">
    <property type="entry name" value="GLYCOSIDE-HYDROLASE FAMILY GH114 TIM-BARREL DOMAIN-CONTAINING PROTEIN"/>
    <property type="match status" value="1"/>
</dbReference>
<keyword evidence="3" id="KW-0378">Hydrolase</keyword>
<sequence>MRKILSALVAIFVLCLCAAAVENSTNENRAGEAKSAIDYREEMRRFVIAISQYGKKFDKNFIVIPQNGLELITKDGSASGELQQGYLREISAVGAESLFYGYSGDDKPTSADASEYMLKLCRLYAQNGVRVLVTDYCSAVSDVDASYRRNKENGFLSFAADKRNLTAVPKYPNAPYNANAKDIKTVWDAENFLYLINSEKFSTKRQFIDALKNTDYDIIIMDLFHFEKAYAASEIRELKTKRNGGKRLVICYMSIGEAEDYRYYWSDAWKEGKPAWLAEENPHWKGNYVVKYWDADWQKIITGNDGSYQKKILGAGFDGVYLDIIDAFEYFEKRNKNK</sequence>
<dbReference type="Pfam" id="PF03537">
    <property type="entry name" value="Glyco_hydro_114"/>
    <property type="match status" value="1"/>
</dbReference>
<dbReference type="Gene3D" id="3.20.20.70">
    <property type="entry name" value="Aldolase class I"/>
    <property type="match status" value="2"/>
</dbReference>
<reference evidence="3 4" key="1">
    <citation type="submission" date="2016-07" db="EMBL/GenBank/DDBJ databases">
        <title>Comparative genomics of the Campylobacter concisus group.</title>
        <authorList>
            <person name="Miller W.G."/>
            <person name="Yee E."/>
            <person name="Chapman M.H."/>
            <person name="Huynh S."/>
            <person name="Bono J.L."/>
            <person name="On S.L.W."/>
            <person name="StLeger J."/>
            <person name="Foster G."/>
            <person name="Parker C.T."/>
        </authorList>
    </citation>
    <scope>NUCLEOTIDE SEQUENCE [LARGE SCALE GENOMIC DNA]</scope>
    <source>
        <strain evidence="3 4">ATCC 33238</strain>
    </source>
</reference>
<name>A0A6G5QK32_CAMRE</name>
<accession>A0A6G5QK32</accession>
<dbReference type="AlphaFoldDB" id="A0A6G5QK32"/>
<dbReference type="PRINTS" id="PR01545">
    <property type="entry name" value="THEMAYE10DUF"/>
</dbReference>
<dbReference type="SUPFAM" id="SSF51445">
    <property type="entry name" value="(Trans)glycosidases"/>
    <property type="match status" value="1"/>
</dbReference>
<evidence type="ECO:0000313" key="4">
    <source>
        <dbReference type="Proteomes" id="UP000502377"/>
    </source>
</evidence>
<evidence type="ECO:0000313" key="3">
    <source>
        <dbReference type="EMBL" id="QCD46083.1"/>
    </source>
</evidence>
<dbReference type="EMBL" id="CP012543">
    <property type="protein sequence ID" value="QCD46083.1"/>
    <property type="molecule type" value="Genomic_DNA"/>
</dbReference>
<dbReference type="RefSeq" id="WP_004318859.1">
    <property type="nucleotide sequence ID" value="NZ_CP012543.1"/>
</dbReference>
<feature type="domain" description="Glycoside-hydrolase family GH114 TIM-barrel" evidence="2">
    <location>
        <begin position="215"/>
        <end position="331"/>
    </location>
</feature>
<proteinExistence type="predicted"/>
<feature type="signal peptide" evidence="1">
    <location>
        <begin position="1"/>
        <end position="20"/>
    </location>
</feature>
<gene>
    <name evidence="3" type="ORF">CRECT_0387</name>
</gene>
<dbReference type="InterPro" id="IPR004352">
    <property type="entry name" value="GH114_TIM-barrel"/>
</dbReference>
<dbReference type="GO" id="GO:0016787">
    <property type="term" value="F:hydrolase activity"/>
    <property type="evidence" value="ECO:0007669"/>
    <property type="project" value="UniProtKB-KW"/>
</dbReference>
<dbReference type="KEGG" id="crx:CRECT_0387"/>
<feature type="chain" id="PRO_5026108809" evidence="1">
    <location>
        <begin position="21"/>
        <end position="338"/>
    </location>
</feature>
<keyword evidence="1" id="KW-0732">Signal</keyword>
<dbReference type="PANTHER" id="PTHR35882">
    <property type="entry name" value="PELA"/>
    <property type="match status" value="1"/>
</dbReference>
<dbReference type="InterPro" id="IPR016062">
    <property type="entry name" value="TM1410-rel"/>
</dbReference>
<organism evidence="3 4">
    <name type="scientific">Campylobacter rectus</name>
    <name type="common">Wolinella recta</name>
    <dbReference type="NCBI Taxonomy" id="203"/>
    <lineage>
        <taxon>Bacteria</taxon>
        <taxon>Pseudomonadati</taxon>
        <taxon>Campylobacterota</taxon>
        <taxon>Epsilonproteobacteria</taxon>
        <taxon>Campylobacterales</taxon>
        <taxon>Campylobacteraceae</taxon>
        <taxon>Campylobacter</taxon>
    </lineage>
</organism>
<dbReference type="Proteomes" id="UP000502377">
    <property type="component" value="Chromosome"/>
</dbReference>
<evidence type="ECO:0000259" key="2">
    <source>
        <dbReference type="Pfam" id="PF03537"/>
    </source>
</evidence>
<protein>
    <submittedName>
        <fullName evidence="3">Glycoside hydrolase</fullName>
    </submittedName>
</protein>
<dbReference type="InterPro" id="IPR017853">
    <property type="entry name" value="GH"/>
</dbReference>
<evidence type="ECO:0000256" key="1">
    <source>
        <dbReference type="SAM" id="SignalP"/>
    </source>
</evidence>
<dbReference type="InterPro" id="IPR013785">
    <property type="entry name" value="Aldolase_TIM"/>
</dbReference>